<keyword evidence="6" id="KW-0368">Histidine biosynthesis</keyword>
<evidence type="ECO:0000256" key="7">
    <source>
        <dbReference type="SAM" id="SignalP"/>
    </source>
</evidence>
<proteinExistence type="inferred from homology"/>
<keyword evidence="5 6" id="KW-0663">Pyridoxal phosphate</keyword>
<dbReference type="PROSITE" id="PS00599">
    <property type="entry name" value="AA_TRANSFER_CLASS_2"/>
    <property type="match status" value="1"/>
</dbReference>
<evidence type="ECO:0000256" key="4">
    <source>
        <dbReference type="ARBA" id="ARBA00022679"/>
    </source>
</evidence>
<evidence type="ECO:0000256" key="2">
    <source>
        <dbReference type="ARBA" id="ARBA00011738"/>
    </source>
</evidence>
<dbReference type="SUPFAM" id="SSF53383">
    <property type="entry name" value="PLP-dependent transferases"/>
    <property type="match status" value="1"/>
</dbReference>
<keyword evidence="6" id="KW-0028">Amino-acid biosynthesis</keyword>
<reference evidence="9 10" key="1">
    <citation type="submission" date="2018-07" db="EMBL/GenBank/DDBJ databases">
        <title>Whole Genome Shotgun Sequence of Streptomyces spongiicola strain 531S.</title>
        <authorList>
            <person name="Dohra H."/>
            <person name="Kodani S."/>
        </authorList>
    </citation>
    <scope>NUCLEOTIDE SEQUENCE [LARGE SCALE GENOMIC DNA]</scope>
    <source>
        <strain evidence="9 10">531S</strain>
    </source>
</reference>
<dbReference type="PANTHER" id="PTHR43643:SF3">
    <property type="entry name" value="HISTIDINOL-PHOSPHATE AMINOTRANSFERASE"/>
    <property type="match status" value="1"/>
</dbReference>
<dbReference type="InterPro" id="IPR015421">
    <property type="entry name" value="PyrdxlP-dep_Trfase_major"/>
</dbReference>
<gene>
    <name evidence="6 9" type="primary">hisC</name>
    <name evidence="9" type="ORF">SSP531S_39040</name>
</gene>
<feature type="signal peptide" evidence="7">
    <location>
        <begin position="1"/>
        <end position="22"/>
    </location>
</feature>
<dbReference type="NCBIfam" id="TIGR01141">
    <property type="entry name" value="hisC"/>
    <property type="match status" value="1"/>
</dbReference>
<sequence length="399" mass="42150">MNHALAASASAASTSASASASAAPAPAATASLIRSEVAGLPRYDPGADPDEVAALSGTRRVIKLSNNESPFGVSPAVAEAVRLGLADGVSRYPDPTGRRLADAVGRSLDVPAGRVVLGNGSENILELLCQAVLDPGDLVVTQAPGFSLHETFPRVMGARVEKVPVTADFGFDADAWRAALAAGPKLVFLANPCNPTGAMLRAGQLEHVVAATPRSALLVLDEAYGEFARCDPEYPDGLEALRGLDRPWIVLRTFSKAYGLAGVRVGYGIASDAVLIQALDRVRTPYNVNRPAQDAAVAALGDHRHLAETVRRTRLEIARVTGRLRAAGLGVVPSSTNFLFIDTGRRSDRVARELHRAGIIVKAWREPGYENHIRASLSTPEDNDVFVRCLTEICAKGKS</sequence>
<dbReference type="PANTHER" id="PTHR43643">
    <property type="entry name" value="HISTIDINOL-PHOSPHATE AMINOTRANSFERASE 2"/>
    <property type="match status" value="1"/>
</dbReference>
<dbReference type="InterPro" id="IPR050106">
    <property type="entry name" value="HistidinolP_aminotransfase"/>
</dbReference>
<dbReference type="HAMAP" id="MF_01023">
    <property type="entry name" value="HisC_aminotrans_2"/>
    <property type="match status" value="1"/>
</dbReference>
<comment type="caution">
    <text evidence="9">The sequence shown here is derived from an EMBL/GenBank/DDBJ whole genome shotgun (WGS) entry which is preliminary data.</text>
</comment>
<name>A0A388T5G5_9ACTN</name>
<evidence type="ECO:0000256" key="6">
    <source>
        <dbReference type="HAMAP-Rule" id="MF_01023"/>
    </source>
</evidence>
<dbReference type="Proteomes" id="UP000265354">
    <property type="component" value="Unassembled WGS sequence"/>
</dbReference>
<comment type="subunit">
    <text evidence="2 6">Homodimer.</text>
</comment>
<feature type="domain" description="Aminotransferase class I/classII large" evidence="8">
    <location>
        <begin position="60"/>
        <end position="388"/>
    </location>
</feature>
<dbReference type="InterPro" id="IPR015422">
    <property type="entry name" value="PyrdxlP-dep_Trfase_small"/>
</dbReference>
<dbReference type="AlphaFoldDB" id="A0A388T5G5"/>
<feature type="chain" id="PRO_5039648981" description="Histidinol-phosphate aminotransferase" evidence="7">
    <location>
        <begin position="23"/>
        <end position="399"/>
    </location>
</feature>
<dbReference type="GO" id="GO:0004400">
    <property type="term" value="F:histidinol-phosphate transaminase activity"/>
    <property type="evidence" value="ECO:0007669"/>
    <property type="project" value="UniProtKB-UniRule"/>
</dbReference>
<keyword evidence="3 6" id="KW-0032">Aminotransferase</keyword>
<dbReference type="UniPathway" id="UPA00031">
    <property type="reaction ID" value="UER00012"/>
</dbReference>
<evidence type="ECO:0000256" key="3">
    <source>
        <dbReference type="ARBA" id="ARBA00022576"/>
    </source>
</evidence>
<keyword evidence="4 6" id="KW-0808">Transferase</keyword>
<comment type="pathway">
    <text evidence="6">Amino-acid biosynthesis; L-histidine biosynthesis; L-histidine from 5-phospho-alpha-D-ribose 1-diphosphate: step 7/9.</text>
</comment>
<dbReference type="InterPro" id="IPR005861">
    <property type="entry name" value="HisP_aminotrans"/>
</dbReference>
<accession>A0A388T5G5</accession>
<dbReference type="InterPro" id="IPR004839">
    <property type="entry name" value="Aminotransferase_I/II_large"/>
</dbReference>
<protein>
    <recommendedName>
        <fullName evidence="6">Histidinol-phosphate aminotransferase</fullName>
        <ecNumber evidence="6">2.6.1.9</ecNumber>
    </recommendedName>
    <alternativeName>
        <fullName evidence="6">Imidazole acetol-phosphate transaminase</fullName>
    </alternativeName>
</protein>
<evidence type="ECO:0000256" key="5">
    <source>
        <dbReference type="ARBA" id="ARBA00022898"/>
    </source>
</evidence>
<comment type="cofactor">
    <cofactor evidence="1 6">
        <name>pyridoxal 5'-phosphate</name>
        <dbReference type="ChEBI" id="CHEBI:597326"/>
    </cofactor>
</comment>
<dbReference type="GO" id="GO:0030170">
    <property type="term" value="F:pyridoxal phosphate binding"/>
    <property type="evidence" value="ECO:0007669"/>
    <property type="project" value="InterPro"/>
</dbReference>
<evidence type="ECO:0000256" key="1">
    <source>
        <dbReference type="ARBA" id="ARBA00001933"/>
    </source>
</evidence>
<dbReference type="Pfam" id="PF00155">
    <property type="entry name" value="Aminotran_1_2"/>
    <property type="match status" value="1"/>
</dbReference>
<keyword evidence="7" id="KW-0732">Signal</keyword>
<dbReference type="CDD" id="cd00609">
    <property type="entry name" value="AAT_like"/>
    <property type="match status" value="1"/>
</dbReference>
<comment type="catalytic activity">
    <reaction evidence="6">
        <text>L-histidinol phosphate + 2-oxoglutarate = 3-(imidazol-4-yl)-2-oxopropyl phosphate + L-glutamate</text>
        <dbReference type="Rhea" id="RHEA:23744"/>
        <dbReference type="ChEBI" id="CHEBI:16810"/>
        <dbReference type="ChEBI" id="CHEBI:29985"/>
        <dbReference type="ChEBI" id="CHEBI:57766"/>
        <dbReference type="ChEBI" id="CHEBI:57980"/>
        <dbReference type="EC" id="2.6.1.9"/>
    </reaction>
</comment>
<dbReference type="EC" id="2.6.1.9" evidence="6"/>
<evidence type="ECO:0000259" key="8">
    <source>
        <dbReference type="Pfam" id="PF00155"/>
    </source>
</evidence>
<dbReference type="Gene3D" id="3.40.640.10">
    <property type="entry name" value="Type I PLP-dependent aspartate aminotransferase-like (Major domain)"/>
    <property type="match status" value="1"/>
</dbReference>
<dbReference type="GO" id="GO:0000105">
    <property type="term" value="P:L-histidine biosynthetic process"/>
    <property type="evidence" value="ECO:0007669"/>
    <property type="project" value="UniProtKB-UniRule"/>
</dbReference>
<dbReference type="Gene3D" id="3.90.1150.10">
    <property type="entry name" value="Aspartate Aminotransferase, domain 1"/>
    <property type="match status" value="1"/>
</dbReference>
<organism evidence="9 10">
    <name type="scientific">Streptomyces spongiicola</name>
    <dbReference type="NCBI Taxonomy" id="1690221"/>
    <lineage>
        <taxon>Bacteria</taxon>
        <taxon>Bacillati</taxon>
        <taxon>Actinomycetota</taxon>
        <taxon>Actinomycetes</taxon>
        <taxon>Kitasatosporales</taxon>
        <taxon>Streptomycetaceae</taxon>
        <taxon>Streptomyces</taxon>
    </lineage>
</organism>
<evidence type="ECO:0000313" key="10">
    <source>
        <dbReference type="Proteomes" id="UP000265354"/>
    </source>
</evidence>
<dbReference type="InterPro" id="IPR015424">
    <property type="entry name" value="PyrdxlP-dep_Trfase"/>
</dbReference>
<comment type="similarity">
    <text evidence="6">Belongs to the class-II pyridoxal-phosphate-dependent aminotransferase family. Histidinol-phosphate aminotransferase subfamily.</text>
</comment>
<dbReference type="InterPro" id="IPR001917">
    <property type="entry name" value="Aminotrans_II_pyridoxalP_BS"/>
</dbReference>
<feature type="modified residue" description="N6-(pyridoxal phosphate)lysine" evidence="6">
    <location>
        <position position="256"/>
    </location>
</feature>
<dbReference type="EMBL" id="BGZL01000011">
    <property type="protein sequence ID" value="GBQ02445.1"/>
    <property type="molecule type" value="Genomic_DNA"/>
</dbReference>
<evidence type="ECO:0000313" key="9">
    <source>
        <dbReference type="EMBL" id="GBQ02445.1"/>
    </source>
</evidence>